<dbReference type="Proteomes" id="UP001183202">
    <property type="component" value="Unassembled WGS sequence"/>
</dbReference>
<feature type="compositionally biased region" description="Low complexity" evidence="1">
    <location>
        <begin position="351"/>
        <end position="367"/>
    </location>
</feature>
<keyword evidence="2" id="KW-1133">Transmembrane helix</keyword>
<accession>A0ABU2NIX9</accession>
<organism evidence="3 4">
    <name type="scientific">Pseudonocardia charpentierae</name>
    <dbReference type="NCBI Taxonomy" id="3075545"/>
    <lineage>
        <taxon>Bacteria</taxon>
        <taxon>Bacillati</taxon>
        <taxon>Actinomycetota</taxon>
        <taxon>Actinomycetes</taxon>
        <taxon>Pseudonocardiales</taxon>
        <taxon>Pseudonocardiaceae</taxon>
        <taxon>Pseudonocardia</taxon>
    </lineage>
</organism>
<dbReference type="EMBL" id="JAVREJ010000048">
    <property type="protein sequence ID" value="MDT0353854.1"/>
    <property type="molecule type" value="Genomic_DNA"/>
</dbReference>
<dbReference type="InterPro" id="IPR045782">
    <property type="entry name" value="TrbL_3"/>
</dbReference>
<comment type="caution">
    <text evidence="3">The sequence shown here is derived from an EMBL/GenBank/DDBJ whole genome shotgun (WGS) entry which is preliminary data.</text>
</comment>
<feature type="transmembrane region" description="Helical" evidence="2">
    <location>
        <begin position="250"/>
        <end position="272"/>
    </location>
</feature>
<feature type="transmembrane region" description="Helical" evidence="2">
    <location>
        <begin position="198"/>
        <end position="218"/>
    </location>
</feature>
<feature type="transmembrane region" description="Helical" evidence="2">
    <location>
        <begin position="284"/>
        <end position="307"/>
    </location>
</feature>
<proteinExistence type="predicted"/>
<dbReference type="Pfam" id="PF19590">
    <property type="entry name" value="TrbL_3"/>
    <property type="match status" value="1"/>
</dbReference>
<dbReference type="RefSeq" id="WP_311560365.1">
    <property type="nucleotide sequence ID" value="NZ_JAVREJ010000048.1"/>
</dbReference>
<feature type="transmembrane region" description="Helical" evidence="2">
    <location>
        <begin position="140"/>
        <end position="165"/>
    </location>
</feature>
<evidence type="ECO:0000313" key="4">
    <source>
        <dbReference type="Proteomes" id="UP001183202"/>
    </source>
</evidence>
<keyword evidence="2" id="KW-0472">Membrane</keyword>
<keyword evidence="2" id="KW-0812">Transmembrane</keyword>
<name>A0ABU2NIX9_9PSEU</name>
<reference evidence="4" key="1">
    <citation type="submission" date="2023-07" db="EMBL/GenBank/DDBJ databases">
        <title>30 novel species of actinomycetes from the DSMZ collection.</title>
        <authorList>
            <person name="Nouioui I."/>
        </authorList>
    </citation>
    <scope>NUCLEOTIDE SEQUENCE [LARGE SCALE GENOMIC DNA]</scope>
    <source>
        <strain evidence="4">DSM 45834</strain>
    </source>
</reference>
<keyword evidence="4" id="KW-1185">Reference proteome</keyword>
<feature type="region of interest" description="Disordered" evidence="1">
    <location>
        <begin position="16"/>
        <end position="46"/>
    </location>
</feature>
<evidence type="ECO:0000256" key="2">
    <source>
        <dbReference type="SAM" id="Phobius"/>
    </source>
</evidence>
<gene>
    <name evidence="3" type="ORF">RM445_30650</name>
</gene>
<sequence length="415" mass="40637">MNPVITPAATVGWALLPAQPPTTEPPTTPSPSPSPPPSPLPAPSSAAPISADCGTFDLTCKASRAADGIFAQVVDKVAHGSADLIVATSTWWAGTDSVDPRDAAVLAAQHAVAPLTVAILVGSVLVAAIRMILSRKAEPLAALAAGLVRFAVVSALGLTLLQVALQAGDALARQLLGDAANQFAAFMRDSLTQPGESIFVSLLVAIVAAVLSLVQWLLMALRQAGLLVLAAMLPLAASGPKTWLYRLLSWLAAMVAYKPAAAFIYYLGFTYLSSTSGTDRGQVSVQVTGVMVLLLAVLAMPVLLRFFSWSGAAVAGAGGGSAFVGAAGAAAIYSGGRSPAVTQAAAVDATGPDSQAPAGSPGPAGAAAGAGAGSAAGAAGAALGPAGAVLAAGSAAAQGAGSGMTAGEPDDGTTS</sequence>
<evidence type="ECO:0008006" key="5">
    <source>
        <dbReference type="Google" id="ProtNLM"/>
    </source>
</evidence>
<feature type="transmembrane region" description="Helical" evidence="2">
    <location>
        <begin position="111"/>
        <end position="133"/>
    </location>
</feature>
<evidence type="ECO:0000313" key="3">
    <source>
        <dbReference type="EMBL" id="MDT0353854.1"/>
    </source>
</evidence>
<protein>
    <recommendedName>
        <fullName evidence="5">TrbL/VirB6 plasmid conjugal transfer protein</fullName>
    </recommendedName>
</protein>
<feature type="region of interest" description="Disordered" evidence="1">
    <location>
        <begin position="349"/>
        <end position="379"/>
    </location>
</feature>
<feature type="compositionally biased region" description="Pro residues" evidence="1">
    <location>
        <begin position="18"/>
        <end position="42"/>
    </location>
</feature>
<feature type="transmembrane region" description="Helical" evidence="2">
    <location>
        <begin position="313"/>
        <end position="333"/>
    </location>
</feature>
<evidence type="ECO:0000256" key="1">
    <source>
        <dbReference type="SAM" id="MobiDB-lite"/>
    </source>
</evidence>